<dbReference type="SUPFAM" id="SSF52540">
    <property type="entry name" value="P-loop containing nucleoside triphosphate hydrolases"/>
    <property type="match status" value="1"/>
</dbReference>
<dbReference type="EMBL" id="JAUBDJ010000017">
    <property type="protein sequence ID" value="MDW0118773.1"/>
    <property type="molecule type" value="Genomic_DNA"/>
</dbReference>
<evidence type="ECO:0000259" key="1">
    <source>
        <dbReference type="Pfam" id="PF03205"/>
    </source>
</evidence>
<dbReference type="Proteomes" id="UP001271648">
    <property type="component" value="Unassembled WGS sequence"/>
</dbReference>
<accession>A0AAW9AHQ9</accession>
<keyword evidence="3" id="KW-1185">Reference proteome</keyword>
<protein>
    <submittedName>
        <fullName evidence="2">Molybdopterin-guanine dinucleotide biosynthesis protein B</fullName>
    </submittedName>
</protein>
<dbReference type="InterPro" id="IPR052539">
    <property type="entry name" value="MGD_biosynthesis_adapter"/>
</dbReference>
<dbReference type="Pfam" id="PF03205">
    <property type="entry name" value="MobB"/>
    <property type="match status" value="1"/>
</dbReference>
<feature type="domain" description="Molybdopterin-guanine dinucleotide biosynthesis protein B (MobB)" evidence="1">
    <location>
        <begin position="7"/>
        <end position="121"/>
    </location>
</feature>
<comment type="caution">
    <text evidence="2">The sequence shown here is derived from an EMBL/GenBank/DDBJ whole genome shotgun (WGS) entry which is preliminary data.</text>
</comment>
<evidence type="ECO:0000313" key="2">
    <source>
        <dbReference type="EMBL" id="MDW0118773.1"/>
    </source>
</evidence>
<organism evidence="2 3">
    <name type="scientific">Sporosarcina thermotolerans</name>
    <dbReference type="NCBI Taxonomy" id="633404"/>
    <lineage>
        <taxon>Bacteria</taxon>
        <taxon>Bacillati</taxon>
        <taxon>Bacillota</taxon>
        <taxon>Bacilli</taxon>
        <taxon>Bacillales</taxon>
        <taxon>Caryophanaceae</taxon>
        <taxon>Sporosarcina</taxon>
    </lineage>
</organism>
<dbReference type="PANTHER" id="PTHR40072:SF1">
    <property type="entry name" value="MOLYBDOPTERIN-GUANINE DINUCLEOTIDE BIOSYNTHESIS ADAPTER PROTEIN"/>
    <property type="match status" value="1"/>
</dbReference>
<reference evidence="2 3" key="1">
    <citation type="submission" date="2023-06" db="EMBL/GenBank/DDBJ databases">
        <title>Sporosarcina sp. nov., isolated from Korean traditional fermented seafood 'Jeotgal'.</title>
        <authorList>
            <person name="Yang A.I."/>
            <person name="Shin N.-R."/>
        </authorList>
    </citation>
    <scope>NUCLEOTIDE SEQUENCE [LARGE SCALE GENOMIC DNA]</scope>
    <source>
        <strain evidence="2 3">KCTC43456</strain>
    </source>
</reference>
<proteinExistence type="predicted"/>
<dbReference type="NCBIfam" id="TIGR00176">
    <property type="entry name" value="mobB"/>
    <property type="match status" value="1"/>
</dbReference>
<dbReference type="InterPro" id="IPR027417">
    <property type="entry name" value="P-loop_NTPase"/>
</dbReference>
<evidence type="ECO:0000313" key="3">
    <source>
        <dbReference type="Proteomes" id="UP001271648"/>
    </source>
</evidence>
<dbReference type="AlphaFoldDB" id="A0AAW9AHQ9"/>
<dbReference type="GO" id="GO:0005525">
    <property type="term" value="F:GTP binding"/>
    <property type="evidence" value="ECO:0007669"/>
    <property type="project" value="InterPro"/>
</dbReference>
<sequence>MDSVKTLHVVGYKNSGKTTLVARWVRLLKEKGLSVAVLKHHGHGGKPEMPDAGTDTMTFLADGADATLVAGGGAVQLIWNEEPDFETLKRMVSFRKPDVLLIEGYKSEFGDKVVLLRAEEDWVSLRKLQGKQLVIGCPEIETDTAHIHSREQTELIDKWFLEWIGEGDGNEAF</sequence>
<dbReference type="Gene3D" id="3.40.50.300">
    <property type="entry name" value="P-loop containing nucleotide triphosphate hydrolases"/>
    <property type="match status" value="1"/>
</dbReference>
<dbReference type="RefSeq" id="WP_283733161.1">
    <property type="nucleotide sequence ID" value="NZ_CP125968.1"/>
</dbReference>
<dbReference type="GO" id="GO:0006777">
    <property type="term" value="P:Mo-molybdopterin cofactor biosynthetic process"/>
    <property type="evidence" value="ECO:0007669"/>
    <property type="project" value="InterPro"/>
</dbReference>
<gene>
    <name evidence="2" type="primary">mobB</name>
    <name evidence="2" type="ORF">QTL97_17760</name>
</gene>
<name>A0AAW9AHQ9_9BACL</name>
<dbReference type="PANTHER" id="PTHR40072">
    <property type="entry name" value="MOLYBDOPTERIN-GUANINE DINUCLEOTIDE BIOSYNTHESIS ADAPTER PROTEIN-RELATED"/>
    <property type="match status" value="1"/>
</dbReference>
<dbReference type="InterPro" id="IPR004435">
    <property type="entry name" value="MobB_dom"/>
</dbReference>